<feature type="transmembrane region" description="Helical" evidence="1">
    <location>
        <begin position="18"/>
        <end position="41"/>
    </location>
</feature>
<keyword evidence="1" id="KW-0472">Membrane</keyword>
<sequence length="209" mass="22375">MTEPSDAPVVRVRPRTGLLWTAVLTLLLVTSPLYGALYWFAIPHGQLLPTLSGHIVIVLVGIAIGMRQLAVFAEVRGGLLRGNGIFSPLIEVEVSRIASVDLVATYVGLRPNPVQQLLVRDASGRRLFRMRGNFWPASDLVRLAAALPVPTTVTAEPIDVKDFFRRYPGSAYWFENRPAVTAVGIVLGLAAVAAVAAGAIALAGEPFAI</sequence>
<dbReference type="EMBL" id="BSVB01000001">
    <property type="protein sequence ID" value="GMA94409.1"/>
    <property type="molecule type" value="Genomic_DNA"/>
</dbReference>
<comment type="caution">
    <text evidence="2">The sequence shown here is derived from an EMBL/GenBank/DDBJ whole genome shotgun (WGS) entry which is preliminary data.</text>
</comment>
<accession>A0ABQ6K269</accession>
<dbReference type="RefSeq" id="WP_284253345.1">
    <property type="nucleotide sequence ID" value="NZ_BAAAQO010000002.1"/>
</dbReference>
<reference evidence="3" key="1">
    <citation type="journal article" date="2019" name="Int. J. Syst. Evol. Microbiol.">
        <title>The Global Catalogue of Microorganisms (GCM) 10K type strain sequencing project: providing services to taxonomists for standard genome sequencing and annotation.</title>
        <authorList>
            <consortium name="The Broad Institute Genomics Platform"/>
            <consortium name="The Broad Institute Genome Sequencing Center for Infectious Disease"/>
            <person name="Wu L."/>
            <person name="Ma J."/>
        </authorList>
    </citation>
    <scope>NUCLEOTIDE SEQUENCE [LARGE SCALE GENOMIC DNA]</scope>
    <source>
        <strain evidence="3">NBRC 108894</strain>
    </source>
</reference>
<feature type="transmembrane region" description="Helical" evidence="1">
    <location>
        <begin position="179"/>
        <end position="203"/>
    </location>
</feature>
<keyword evidence="1" id="KW-0812">Transmembrane</keyword>
<gene>
    <name evidence="2" type="ORF">GCM10025881_12330</name>
</gene>
<keyword evidence="1" id="KW-1133">Transmembrane helix</keyword>
<name>A0ABQ6K269_9MICO</name>
<evidence type="ECO:0000313" key="3">
    <source>
        <dbReference type="Proteomes" id="UP001157034"/>
    </source>
</evidence>
<protein>
    <recommendedName>
        <fullName evidence="4">PH domain-containing protein</fullName>
    </recommendedName>
</protein>
<evidence type="ECO:0000313" key="2">
    <source>
        <dbReference type="EMBL" id="GMA94409.1"/>
    </source>
</evidence>
<organism evidence="2 3">
    <name type="scientific">Pseudolysinimonas kribbensis</name>
    <dbReference type="NCBI Taxonomy" id="433641"/>
    <lineage>
        <taxon>Bacteria</taxon>
        <taxon>Bacillati</taxon>
        <taxon>Actinomycetota</taxon>
        <taxon>Actinomycetes</taxon>
        <taxon>Micrococcales</taxon>
        <taxon>Microbacteriaceae</taxon>
        <taxon>Pseudolysinimonas</taxon>
    </lineage>
</organism>
<keyword evidence="3" id="KW-1185">Reference proteome</keyword>
<evidence type="ECO:0000256" key="1">
    <source>
        <dbReference type="SAM" id="Phobius"/>
    </source>
</evidence>
<feature type="transmembrane region" description="Helical" evidence="1">
    <location>
        <begin position="47"/>
        <end position="66"/>
    </location>
</feature>
<evidence type="ECO:0008006" key="4">
    <source>
        <dbReference type="Google" id="ProtNLM"/>
    </source>
</evidence>
<proteinExistence type="predicted"/>
<dbReference type="Proteomes" id="UP001157034">
    <property type="component" value="Unassembled WGS sequence"/>
</dbReference>